<protein>
    <submittedName>
        <fullName evidence="5">Gfo/Idh/MocA family oxidoreductase</fullName>
    </submittedName>
</protein>
<dbReference type="RefSeq" id="WP_202766857.1">
    <property type="nucleotide sequence ID" value="NZ_JAESWA010000020.1"/>
</dbReference>
<feature type="domain" description="Gfo/Idh/MocA-like oxidoreductase N-terminal" evidence="3">
    <location>
        <begin position="5"/>
        <end position="125"/>
    </location>
</feature>
<dbReference type="Proteomes" id="UP000623681">
    <property type="component" value="Unassembled WGS sequence"/>
</dbReference>
<dbReference type="GO" id="GO:0000166">
    <property type="term" value="F:nucleotide binding"/>
    <property type="evidence" value="ECO:0007669"/>
    <property type="project" value="InterPro"/>
</dbReference>
<dbReference type="PANTHER" id="PTHR43708:SF5">
    <property type="entry name" value="CONSERVED EXPRESSED OXIDOREDUCTASE (EUROFUNG)-RELATED"/>
    <property type="match status" value="1"/>
</dbReference>
<organism evidence="5 6">
    <name type="scientific">Clostridium paridis</name>
    <dbReference type="NCBI Taxonomy" id="2803863"/>
    <lineage>
        <taxon>Bacteria</taxon>
        <taxon>Bacillati</taxon>
        <taxon>Bacillota</taxon>
        <taxon>Clostridia</taxon>
        <taxon>Eubacteriales</taxon>
        <taxon>Clostridiaceae</taxon>
        <taxon>Clostridium</taxon>
    </lineage>
</organism>
<dbReference type="AlphaFoldDB" id="A0A937FFR7"/>
<dbReference type="InterPro" id="IPR000683">
    <property type="entry name" value="Gfo/Idh/MocA-like_OxRdtase_N"/>
</dbReference>
<evidence type="ECO:0000256" key="2">
    <source>
        <dbReference type="ARBA" id="ARBA00023002"/>
    </source>
</evidence>
<proteinExistence type="inferred from homology"/>
<dbReference type="SUPFAM" id="SSF51735">
    <property type="entry name" value="NAD(P)-binding Rossmann-fold domains"/>
    <property type="match status" value="1"/>
</dbReference>
<evidence type="ECO:0000313" key="5">
    <source>
        <dbReference type="EMBL" id="MBL4931472.1"/>
    </source>
</evidence>
<keyword evidence="2" id="KW-0560">Oxidoreductase</keyword>
<dbReference type="Pfam" id="PF02894">
    <property type="entry name" value="GFO_IDH_MocA_C"/>
    <property type="match status" value="1"/>
</dbReference>
<comment type="similarity">
    <text evidence="1">Belongs to the Gfo/Idh/MocA family.</text>
</comment>
<dbReference type="EMBL" id="JAESWA010000020">
    <property type="protein sequence ID" value="MBL4931472.1"/>
    <property type="molecule type" value="Genomic_DNA"/>
</dbReference>
<accession>A0A937FFR7</accession>
<evidence type="ECO:0000259" key="4">
    <source>
        <dbReference type="Pfam" id="PF02894"/>
    </source>
</evidence>
<evidence type="ECO:0000259" key="3">
    <source>
        <dbReference type="Pfam" id="PF01408"/>
    </source>
</evidence>
<gene>
    <name evidence="5" type="ORF">JK634_06625</name>
</gene>
<dbReference type="InterPro" id="IPR004104">
    <property type="entry name" value="Gfo/Idh/MocA-like_OxRdtase_C"/>
</dbReference>
<reference evidence="5" key="1">
    <citation type="submission" date="2021-01" db="EMBL/GenBank/DDBJ databases">
        <title>Genome public.</title>
        <authorList>
            <person name="Liu C."/>
            <person name="Sun Q."/>
        </authorList>
    </citation>
    <scope>NUCLEOTIDE SEQUENCE</scope>
    <source>
        <strain evidence="5">YIM B02565</strain>
    </source>
</reference>
<dbReference type="Gene3D" id="3.40.50.720">
    <property type="entry name" value="NAD(P)-binding Rossmann-like Domain"/>
    <property type="match status" value="1"/>
</dbReference>
<comment type="caution">
    <text evidence="5">The sequence shown here is derived from an EMBL/GenBank/DDBJ whole genome shotgun (WGS) entry which is preliminary data.</text>
</comment>
<feature type="domain" description="Gfo/Idh/MocA-like oxidoreductase C-terminal" evidence="4">
    <location>
        <begin position="137"/>
        <end position="351"/>
    </location>
</feature>
<dbReference type="Pfam" id="PF01408">
    <property type="entry name" value="GFO_IDH_MocA"/>
    <property type="match status" value="1"/>
</dbReference>
<dbReference type="Gene3D" id="3.30.360.10">
    <property type="entry name" value="Dihydrodipicolinate Reductase, domain 2"/>
    <property type="match status" value="1"/>
</dbReference>
<dbReference type="InterPro" id="IPR036291">
    <property type="entry name" value="NAD(P)-bd_dom_sf"/>
</dbReference>
<keyword evidence="6" id="KW-1185">Reference proteome</keyword>
<dbReference type="GO" id="GO:0016491">
    <property type="term" value="F:oxidoreductase activity"/>
    <property type="evidence" value="ECO:0007669"/>
    <property type="project" value="UniProtKB-KW"/>
</dbReference>
<evidence type="ECO:0000256" key="1">
    <source>
        <dbReference type="ARBA" id="ARBA00010928"/>
    </source>
</evidence>
<dbReference type="PANTHER" id="PTHR43708">
    <property type="entry name" value="CONSERVED EXPRESSED OXIDOREDUCTASE (EUROFUNG)"/>
    <property type="match status" value="1"/>
</dbReference>
<evidence type="ECO:0000313" key="6">
    <source>
        <dbReference type="Proteomes" id="UP000623681"/>
    </source>
</evidence>
<dbReference type="InterPro" id="IPR051317">
    <property type="entry name" value="Gfo/Idh/MocA_oxidoreduct"/>
</dbReference>
<name>A0A937FFR7_9CLOT</name>
<sequence>MSKTVNVGLIGYGVAGQVFHAPMVYSVDGLRLYKIYDGRVENEEKINSKYKDVLFTTNIDEIYNDENIDLVIVATPNTAHYELAKRALEAGKNVLVEKPFTVTSEEADKLIQLAKEKNKLLTVHHNRRWDSDFKTIKRVINGGLLGELAEYEAHYDRFRNFFKENAWREQNTPGAGILYDLGSHLIDQAQDLFGLPEEVFGDLNIQRKGGETIDNFEVILKYPSLKVTLKAGMLVKEDSPHFVLYGNKGSFVKYGMDVQEGNLRKDLIPKYTQEWGKESQELWGTLNTELNGLNFRGKVESENGDYRALYENVYKAIIGEEDIIVKPQEARNTIRIIELAEESNKKKAWVKFS</sequence>